<evidence type="ECO:0000313" key="1">
    <source>
        <dbReference type="EMBL" id="KIM37002.1"/>
    </source>
</evidence>
<name>A0A0C2Y7J9_HEBCY</name>
<reference evidence="2" key="2">
    <citation type="submission" date="2015-01" db="EMBL/GenBank/DDBJ databases">
        <title>Evolutionary Origins and Diversification of the Mycorrhizal Mutualists.</title>
        <authorList>
            <consortium name="DOE Joint Genome Institute"/>
            <consortium name="Mycorrhizal Genomics Consortium"/>
            <person name="Kohler A."/>
            <person name="Kuo A."/>
            <person name="Nagy L.G."/>
            <person name="Floudas D."/>
            <person name="Copeland A."/>
            <person name="Barry K.W."/>
            <person name="Cichocki N."/>
            <person name="Veneault-Fourrey C."/>
            <person name="LaButti K."/>
            <person name="Lindquist E.A."/>
            <person name="Lipzen A."/>
            <person name="Lundell T."/>
            <person name="Morin E."/>
            <person name="Murat C."/>
            <person name="Riley R."/>
            <person name="Ohm R."/>
            <person name="Sun H."/>
            <person name="Tunlid A."/>
            <person name="Henrissat B."/>
            <person name="Grigoriev I.V."/>
            <person name="Hibbett D.S."/>
            <person name="Martin F."/>
        </authorList>
    </citation>
    <scope>NUCLEOTIDE SEQUENCE [LARGE SCALE GENOMIC DNA]</scope>
    <source>
        <strain evidence="2">h7</strain>
    </source>
</reference>
<sequence>MCMRLLGEATGTRFCICEVGEKTDMRTALNGQPPTATRPAGEGQISFCHLLSYLVDVDLKNAQHSLIPLEQDSSFPFLHTIGFSWRDQVS</sequence>
<accession>A0A0C2Y7J9</accession>
<evidence type="ECO:0000313" key="2">
    <source>
        <dbReference type="Proteomes" id="UP000053424"/>
    </source>
</evidence>
<reference evidence="1 2" key="1">
    <citation type="submission" date="2014-04" db="EMBL/GenBank/DDBJ databases">
        <authorList>
            <consortium name="DOE Joint Genome Institute"/>
            <person name="Kuo A."/>
            <person name="Gay G."/>
            <person name="Dore J."/>
            <person name="Kohler A."/>
            <person name="Nagy L.G."/>
            <person name="Floudas D."/>
            <person name="Copeland A."/>
            <person name="Barry K.W."/>
            <person name="Cichocki N."/>
            <person name="Veneault-Fourrey C."/>
            <person name="LaButti K."/>
            <person name="Lindquist E.A."/>
            <person name="Lipzen A."/>
            <person name="Lundell T."/>
            <person name="Morin E."/>
            <person name="Murat C."/>
            <person name="Sun H."/>
            <person name="Tunlid A."/>
            <person name="Henrissat B."/>
            <person name="Grigoriev I.V."/>
            <person name="Hibbett D.S."/>
            <person name="Martin F."/>
            <person name="Nordberg H.P."/>
            <person name="Cantor M.N."/>
            <person name="Hua S.X."/>
        </authorList>
    </citation>
    <scope>NUCLEOTIDE SEQUENCE [LARGE SCALE GENOMIC DNA]</scope>
    <source>
        <strain evidence="2">h7</strain>
    </source>
</reference>
<dbReference type="HOGENOM" id="CLU_2446634_0_0_1"/>
<feature type="non-terminal residue" evidence="1">
    <location>
        <position position="1"/>
    </location>
</feature>
<dbReference type="AlphaFoldDB" id="A0A0C2Y7J9"/>
<protein>
    <submittedName>
        <fullName evidence="1">Uncharacterized protein</fullName>
    </submittedName>
</protein>
<organism evidence="1 2">
    <name type="scientific">Hebeloma cylindrosporum</name>
    <dbReference type="NCBI Taxonomy" id="76867"/>
    <lineage>
        <taxon>Eukaryota</taxon>
        <taxon>Fungi</taxon>
        <taxon>Dikarya</taxon>
        <taxon>Basidiomycota</taxon>
        <taxon>Agaricomycotina</taxon>
        <taxon>Agaricomycetes</taxon>
        <taxon>Agaricomycetidae</taxon>
        <taxon>Agaricales</taxon>
        <taxon>Agaricineae</taxon>
        <taxon>Hymenogastraceae</taxon>
        <taxon>Hebeloma</taxon>
    </lineage>
</organism>
<dbReference type="EMBL" id="KN831800">
    <property type="protein sequence ID" value="KIM37002.1"/>
    <property type="molecule type" value="Genomic_DNA"/>
</dbReference>
<dbReference type="Proteomes" id="UP000053424">
    <property type="component" value="Unassembled WGS sequence"/>
</dbReference>
<gene>
    <name evidence="1" type="ORF">M413DRAFT_448738</name>
</gene>
<proteinExistence type="predicted"/>
<keyword evidence="2" id="KW-1185">Reference proteome</keyword>